<dbReference type="InterPro" id="IPR024042">
    <property type="entry name" value="TM1646-like_dom_sf"/>
</dbReference>
<dbReference type="Gene3D" id="1.20.120.490">
    <property type="entry name" value="Hypothetical protein TM1646-like domain"/>
    <property type="match status" value="1"/>
</dbReference>
<evidence type="ECO:0000313" key="1">
    <source>
        <dbReference type="EMBL" id="MTH55274.1"/>
    </source>
</evidence>
<gene>
    <name evidence="1" type="ORF">GKZ89_17905</name>
</gene>
<keyword evidence="2" id="KW-1185">Reference proteome</keyword>
<dbReference type="EMBL" id="WMIB01000025">
    <property type="protein sequence ID" value="MTH55274.1"/>
    <property type="molecule type" value="Genomic_DNA"/>
</dbReference>
<protein>
    <submittedName>
        <fullName evidence="1">DUF327 family protein</fullName>
    </submittedName>
</protein>
<reference evidence="1 2" key="1">
    <citation type="journal article" date="2017" name="Int. J. Syst. Evol. Microbiol.">
        <title>Bacillus mangrovi sp. nov., isolated from a sediment sample from a mangrove forest.</title>
        <authorList>
            <person name="Gupta V."/>
            <person name="Singh P.K."/>
            <person name="Korpole S."/>
            <person name="Tanuku N.R.S."/>
            <person name="Pinnaka A.K."/>
        </authorList>
    </citation>
    <scope>NUCLEOTIDE SEQUENCE [LARGE SCALE GENOMIC DNA]</scope>
    <source>
        <strain evidence="1 2">KCTC 33872</strain>
    </source>
</reference>
<dbReference type="OrthoDB" id="1680946at2"/>
<dbReference type="SUPFAM" id="SSF158397">
    <property type="entry name" value="TM1646-like"/>
    <property type="match status" value="1"/>
</dbReference>
<name>A0A7X2V6K4_9BACI</name>
<dbReference type="InterPro" id="IPR005585">
    <property type="entry name" value="DUF327"/>
</dbReference>
<accession>A0A7X2V6K4</accession>
<dbReference type="Pfam" id="PF03885">
    <property type="entry name" value="DUF327"/>
    <property type="match status" value="1"/>
</dbReference>
<dbReference type="AlphaFoldDB" id="A0A7X2V6K4"/>
<comment type="caution">
    <text evidence="1">The sequence shown here is derived from an EMBL/GenBank/DDBJ whole genome shotgun (WGS) entry which is preliminary data.</text>
</comment>
<organism evidence="1 2">
    <name type="scientific">Metabacillus mangrovi</name>
    <dbReference type="NCBI Taxonomy" id="1491830"/>
    <lineage>
        <taxon>Bacteria</taxon>
        <taxon>Bacillati</taxon>
        <taxon>Bacillota</taxon>
        <taxon>Bacilli</taxon>
        <taxon>Bacillales</taxon>
        <taxon>Bacillaceae</taxon>
        <taxon>Metabacillus</taxon>
    </lineage>
</organism>
<sequence length="146" mass="16364">MKINQDFRVPPDKRGVRQADLTASSGNFRNAVLKESGQLKAAQLGQMIQELETAGARLSRSRNFQDLARVKVLVKKIVQEAVDYGMQLRESKSWDFQGNSRSLTLVEQIDEKLTVLAEEIVNKEKTSIDILGTVGEIKGMLVNLYI</sequence>
<evidence type="ECO:0000313" key="2">
    <source>
        <dbReference type="Proteomes" id="UP000434639"/>
    </source>
</evidence>
<dbReference type="Proteomes" id="UP000434639">
    <property type="component" value="Unassembled WGS sequence"/>
</dbReference>
<proteinExistence type="predicted"/>
<dbReference type="RefSeq" id="WP_155113768.1">
    <property type="nucleotide sequence ID" value="NZ_WMIB01000025.1"/>
</dbReference>